<evidence type="ECO:0000313" key="4">
    <source>
        <dbReference type="Proteomes" id="UP001597186"/>
    </source>
</evidence>
<dbReference type="InterPro" id="IPR011010">
    <property type="entry name" value="DNA_brk_join_enz"/>
</dbReference>
<keyword evidence="1" id="KW-0233">DNA recombination</keyword>
<evidence type="ECO:0000313" key="3">
    <source>
        <dbReference type="EMBL" id="MFD1509476.1"/>
    </source>
</evidence>
<gene>
    <name evidence="3" type="ORF">ACFTOW_08690</name>
</gene>
<accession>A0ABW4EG66</accession>
<organism evidence="3 4">
    <name type="scientific">Lacimonas salitolerans</name>
    <dbReference type="NCBI Taxonomy" id="1323750"/>
    <lineage>
        <taxon>Bacteria</taxon>
        <taxon>Pseudomonadati</taxon>
        <taxon>Pseudomonadota</taxon>
        <taxon>Alphaproteobacteria</taxon>
        <taxon>Rhodobacterales</taxon>
        <taxon>Paracoccaceae</taxon>
        <taxon>Lacimonas</taxon>
    </lineage>
</organism>
<dbReference type="InterPro" id="IPR002104">
    <property type="entry name" value="Integrase_catalytic"/>
</dbReference>
<dbReference type="Pfam" id="PF00589">
    <property type="entry name" value="Phage_integrase"/>
    <property type="match status" value="1"/>
</dbReference>
<comment type="caution">
    <text evidence="3">The sequence shown here is derived from an EMBL/GenBank/DDBJ whole genome shotgun (WGS) entry which is preliminary data.</text>
</comment>
<dbReference type="EMBL" id="JBHUDD010000052">
    <property type="protein sequence ID" value="MFD1509476.1"/>
    <property type="molecule type" value="Genomic_DNA"/>
</dbReference>
<dbReference type="SUPFAM" id="SSF56349">
    <property type="entry name" value="DNA breaking-rejoining enzymes"/>
    <property type="match status" value="1"/>
</dbReference>
<dbReference type="RefSeq" id="WP_379914676.1">
    <property type="nucleotide sequence ID" value="NZ_JBHUDD010000052.1"/>
</dbReference>
<dbReference type="Gene3D" id="1.10.443.10">
    <property type="entry name" value="Intergrase catalytic core"/>
    <property type="match status" value="1"/>
</dbReference>
<keyword evidence="4" id="KW-1185">Reference proteome</keyword>
<dbReference type="PROSITE" id="PS51898">
    <property type="entry name" value="TYR_RECOMBINASE"/>
    <property type="match status" value="1"/>
</dbReference>
<reference evidence="4" key="1">
    <citation type="journal article" date="2019" name="Int. J. Syst. Evol. Microbiol.">
        <title>The Global Catalogue of Microorganisms (GCM) 10K type strain sequencing project: providing services to taxonomists for standard genome sequencing and annotation.</title>
        <authorList>
            <consortium name="The Broad Institute Genomics Platform"/>
            <consortium name="The Broad Institute Genome Sequencing Center for Infectious Disease"/>
            <person name="Wu L."/>
            <person name="Ma J."/>
        </authorList>
    </citation>
    <scope>NUCLEOTIDE SEQUENCE [LARGE SCALE GENOMIC DNA]</scope>
    <source>
        <strain evidence="4">CGMCC 1.12477</strain>
    </source>
</reference>
<feature type="domain" description="Tyr recombinase" evidence="2">
    <location>
        <begin position="157"/>
        <end position="348"/>
    </location>
</feature>
<name>A0ABW4EG66_9RHOB</name>
<sequence length="356" mass="40908">MGKLEHFEDGTRPPCWYPFWNGRSWCYDFRVEGIRYRASTGVRDPEAIEIAITVAKGVHDAAWARALSPYPTFQEAGDLYVGRFGKHAKEVEELIEYFGPDIRVDEIMPFMIDQAMVDLSRPTWHTDQTARRQVFMPTNAVINFALGKRPRQWAHSGREPVLDPEEAERLIRVAQEPAKANLRDPERRLLKLIAFELGTGAAPGETHVIRAEDCNWPTRQVWVRGVQKGARKTKYRRRWVHVPDRSLELMDPLPEDGLVFLTPTGRPIITDGEHGTHLIKQFHKLCHAAGLRDAEEIVFYTLRHTWATWFSAQVGDLALLIERGGWSDAEMAMHYRKQAPADLGERLLAHGWDFRP</sequence>
<evidence type="ECO:0000259" key="2">
    <source>
        <dbReference type="PROSITE" id="PS51898"/>
    </source>
</evidence>
<evidence type="ECO:0000256" key="1">
    <source>
        <dbReference type="ARBA" id="ARBA00023172"/>
    </source>
</evidence>
<proteinExistence type="predicted"/>
<dbReference type="InterPro" id="IPR013762">
    <property type="entry name" value="Integrase-like_cat_sf"/>
</dbReference>
<protein>
    <submittedName>
        <fullName evidence="3">Tyrosine-type recombinase/integrase</fullName>
    </submittedName>
</protein>
<dbReference type="Proteomes" id="UP001597186">
    <property type="component" value="Unassembled WGS sequence"/>
</dbReference>